<evidence type="ECO:0000259" key="2">
    <source>
        <dbReference type="Pfam" id="PF07859"/>
    </source>
</evidence>
<dbReference type="AlphaFoldDB" id="A0A8H7P4S8"/>
<evidence type="ECO:0000313" key="3">
    <source>
        <dbReference type="EMBL" id="KAF9816768.1"/>
    </source>
</evidence>
<sequence length="421" mass="46608">MTLRAVAVATPKTVIKNIFNMVYEVQHEPWRSTYIALQSALTYFILMPLWALFSIPRIVRPRPSWSAQKTFLLSYARHWSVVGPVVERVGQITKVPDHRAISDAPSVKSVWLEPTPRLLVGDVARWAEQADVRPISIPGYWYDKDGCDTPIGAPPEEGEKVVLYFHGSAFIVLSAHPHTMTGPCVPAVLRHSPAKRGLAVEYRLTGPASYANPFPAALIDCIAGYHYLIDVVGFAPENIILLGDSAGCNLALALARYIVDNIAELSTRMKLPPTPPSYSMVLLSPWSDLGTSHETPGSSALTFWYDYLADLRTGLMGAARRAYTHQLPPNAPEINPYISPASLHPGCHASFKGFPRTFIDVGTAERFLDMSHTLAQKMKRDLGDANVVYREAQDAVHCYMYLPFEAEEAAKSMKALEAFLE</sequence>
<dbReference type="EMBL" id="JADOXO010000053">
    <property type="protein sequence ID" value="KAF9816768.1"/>
    <property type="molecule type" value="Genomic_DNA"/>
</dbReference>
<gene>
    <name evidence="3" type="ORF">IEO21_03930</name>
</gene>
<dbReference type="SUPFAM" id="SSF53474">
    <property type="entry name" value="alpha/beta-Hydrolases"/>
    <property type="match status" value="1"/>
</dbReference>
<proteinExistence type="predicted"/>
<dbReference type="InterPro" id="IPR013094">
    <property type="entry name" value="AB_hydrolase_3"/>
</dbReference>
<reference evidence="3" key="2">
    <citation type="journal article" name="Front. Microbiol.">
        <title>Degradative Capacity of Two Strains of Rhodonia placenta: From Phenotype to Genotype.</title>
        <authorList>
            <person name="Kolle M."/>
            <person name="Horta M.A.C."/>
            <person name="Nowrousian M."/>
            <person name="Ohm R.A."/>
            <person name="Benz J.P."/>
            <person name="Pilgard A."/>
        </authorList>
    </citation>
    <scope>NUCLEOTIDE SEQUENCE</scope>
    <source>
        <strain evidence="3">FPRL280</strain>
    </source>
</reference>
<evidence type="ECO:0000256" key="1">
    <source>
        <dbReference type="ARBA" id="ARBA00022801"/>
    </source>
</evidence>
<organism evidence="3 4">
    <name type="scientific">Rhodonia placenta</name>
    <dbReference type="NCBI Taxonomy" id="104341"/>
    <lineage>
        <taxon>Eukaryota</taxon>
        <taxon>Fungi</taxon>
        <taxon>Dikarya</taxon>
        <taxon>Basidiomycota</taxon>
        <taxon>Agaricomycotina</taxon>
        <taxon>Agaricomycetes</taxon>
        <taxon>Polyporales</taxon>
        <taxon>Adustoporiaceae</taxon>
        <taxon>Rhodonia</taxon>
    </lineage>
</organism>
<accession>A0A8H7P4S8</accession>
<name>A0A8H7P4S8_9APHY</name>
<keyword evidence="1" id="KW-0378">Hydrolase</keyword>
<dbReference type="Pfam" id="PF07859">
    <property type="entry name" value="Abhydrolase_3"/>
    <property type="match status" value="1"/>
</dbReference>
<dbReference type="Proteomes" id="UP000639403">
    <property type="component" value="Unassembled WGS sequence"/>
</dbReference>
<dbReference type="PANTHER" id="PTHR48081:SF8">
    <property type="entry name" value="ALPHA_BETA HYDROLASE FOLD-3 DOMAIN-CONTAINING PROTEIN-RELATED"/>
    <property type="match status" value="1"/>
</dbReference>
<dbReference type="InterPro" id="IPR050300">
    <property type="entry name" value="GDXG_lipolytic_enzyme"/>
</dbReference>
<dbReference type="PANTHER" id="PTHR48081">
    <property type="entry name" value="AB HYDROLASE SUPERFAMILY PROTEIN C4A8.06C"/>
    <property type="match status" value="1"/>
</dbReference>
<comment type="caution">
    <text evidence="3">The sequence shown here is derived from an EMBL/GenBank/DDBJ whole genome shotgun (WGS) entry which is preliminary data.</text>
</comment>
<feature type="domain" description="Alpha/beta hydrolase fold-3" evidence="2">
    <location>
        <begin position="162"/>
        <end position="400"/>
    </location>
</feature>
<protein>
    <recommendedName>
        <fullName evidence="2">Alpha/beta hydrolase fold-3 domain-containing protein</fullName>
    </recommendedName>
</protein>
<dbReference type="GO" id="GO:0016787">
    <property type="term" value="F:hydrolase activity"/>
    <property type="evidence" value="ECO:0007669"/>
    <property type="project" value="UniProtKB-KW"/>
</dbReference>
<evidence type="ECO:0000313" key="4">
    <source>
        <dbReference type="Proteomes" id="UP000639403"/>
    </source>
</evidence>
<reference evidence="3" key="1">
    <citation type="submission" date="2020-11" db="EMBL/GenBank/DDBJ databases">
        <authorList>
            <person name="Koelle M."/>
            <person name="Horta M.A.C."/>
            <person name="Nowrousian M."/>
            <person name="Ohm R.A."/>
            <person name="Benz P."/>
            <person name="Pilgard A."/>
        </authorList>
    </citation>
    <scope>NUCLEOTIDE SEQUENCE</scope>
    <source>
        <strain evidence="3">FPRL280</strain>
    </source>
</reference>
<dbReference type="InterPro" id="IPR029058">
    <property type="entry name" value="AB_hydrolase_fold"/>
</dbReference>
<dbReference type="Gene3D" id="3.40.50.1820">
    <property type="entry name" value="alpha/beta hydrolase"/>
    <property type="match status" value="1"/>
</dbReference>